<evidence type="ECO:0000313" key="1">
    <source>
        <dbReference type="EMBL" id="RPA92421.1"/>
    </source>
</evidence>
<gene>
    <name evidence="1" type="ORF">L873DRAFT_192105</name>
</gene>
<dbReference type="EMBL" id="ML120473">
    <property type="protein sequence ID" value="RPA92421.1"/>
    <property type="molecule type" value="Genomic_DNA"/>
</dbReference>
<reference evidence="1 2" key="1">
    <citation type="journal article" date="2018" name="Nat. Ecol. Evol.">
        <title>Pezizomycetes genomes reveal the molecular basis of ectomycorrhizal truffle lifestyle.</title>
        <authorList>
            <person name="Murat C."/>
            <person name="Payen T."/>
            <person name="Noel B."/>
            <person name="Kuo A."/>
            <person name="Morin E."/>
            <person name="Chen J."/>
            <person name="Kohler A."/>
            <person name="Krizsan K."/>
            <person name="Balestrini R."/>
            <person name="Da Silva C."/>
            <person name="Montanini B."/>
            <person name="Hainaut M."/>
            <person name="Levati E."/>
            <person name="Barry K.W."/>
            <person name="Belfiori B."/>
            <person name="Cichocki N."/>
            <person name="Clum A."/>
            <person name="Dockter R.B."/>
            <person name="Fauchery L."/>
            <person name="Guy J."/>
            <person name="Iotti M."/>
            <person name="Le Tacon F."/>
            <person name="Lindquist E.A."/>
            <person name="Lipzen A."/>
            <person name="Malagnac F."/>
            <person name="Mello A."/>
            <person name="Molinier V."/>
            <person name="Miyauchi S."/>
            <person name="Poulain J."/>
            <person name="Riccioni C."/>
            <person name="Rubini A."/>
            <person name="Sitrit Y."/>
            <person name="Splivallo R."/>
            <person name="Traeger S."/>
            <person name="Wang M."/>
            <person name="Zifcakova L."/>
            <person name="Wipf D."/>
            <person name="Zambonelli A."/>
            <person name="Paolocci F."/>
            <person name="Nowrousian M."/>
            <person name="Ottonello S."/>
            <person name="Baldrian P."/>
            <person name="Spatafora J.W."/>
            <person name="Henrissat B."/>
            <person name="Nagy L.G."/>
            <person name="Aury J.M."/>
            <person name="Wincker P."/>
            <person name="Grigoriev I.V."/>
            <person name="Bonfante P."/>
            <person name="Martin F.M."/>
        </authorList>
    </citation>
    <scope>NUCLEOTIDE SEQUENCE [LARGE SCALE GENOMIC DNA]</scope>
    <source>
        <strain evidence="1 2">120613-1</strain>
    </source>
</reference>
<name>A0A3N4J707_9PEZI</name>
<organism evidence="1 2">
    <name type="scientific">Choiromyces venosus 120613-1</name>
    <dbReference type="NCBI Taxonomy" id="1336337"/>
    <lineage>
        <taxon>Eukaryota</taxon>
        <taxon>Fungi</taxon>
        <taxon>Dikarya</taxon>
        <taxon>Ascomycota</taxon>
        <taxon>Pezizomycotina</taxon>
        <taxon>Pezizomycetes</taxon>
        <taxon>Pezizales</taxon>
        <taxon>Tuberaceae</taxon>
        <taxon>Choiromyces</taxon>
    </lineage>
</organism>
<protein>
    <submittedName>
        <fullName evidence="1">Uncharacterized protein</fullName>
    </submittedName>
</protein>
<keyword evidence="2" id="KW-1185">Reference proteome</keyword>
<dbReference type="Proteomes" id="UP000276215">
    <property type="component" value="Unassembled WGS sequence"/>
</dbReference>
<evidence type="ECO:0000313" key="2">
    <source>
        <dbReference type="Proteomes" id="UP000276215"/>
    </source>
</evidence>
<sequence length="111" mass="12827">MSDRYLHFQPLYFPQPPAVPPLSLDHLPPCPKSSQPSISFLFLLLLFSNYHTTLEMEEINSEEFEGYYYACCGGGYCTCGKLRQAWTLTALITSRRCRRCSWSSIYSPFRP</sequence>
<proteinExistence type="predicted"/>
<accession>A0A3N4J707</accession>
<dbReference type="AlphaFoldDB" id="A0A3N4J707"/>